<gene>
    <name evidence="2" type="ORF">BS78_K337200</name>
</gene>
<evidence type="ECO:0000313" key="3">
    <source>
        <dbReference type="Proteomes" id="UP001164776"/>
    </source>
</evidence>
<reference evidence="2 3" key="1">
    <citation type="submission" date="2022-10" db="EMBL/GenBank/DDBJ databases">
        <title>WGS assembly of Paspalum vaginatum 540-79.</title>
        <authorList>
            <person name="Sun G."/>
            <person name="Wase N."/>
            <person name="Shu S."/>
            <person name="Jenkins J."/>
            <person name="Zhou B."/>
            <person name="Torres-Rodriguez J."/>
            <person name="Chen C."/>
            <person name="Sandor L."/>
            <person name="Plott C."/>
            <person name="Yoshinga Y."/>
            <person name="Daum C."/>
            <person name="Qi P."/>
            <person name="Barry K."/>
            <person name="Lipzen A."/>
            <person name="Berry L."/>
            <person name="Pedersen C."/>
            <person name="Gottilla T."/>
            <person name="Foltz A."/>
            <person name="Yu H."/>
            <person name="O'Malley R."/>
            <person name="Zhang C."/>
            <person name="Devos K."/>
            <person name="Sigmon B."/>
            <person name="Yu B."/>
            <person name="Obata T."/>
            <person name="Schmutz J."/>
            <person name="Schnable J."/>
        </authorList>
    </citation>
    <scope>NUCLEOTIDE SEQUENCE [LARGE SCALE GENOMIC DNA]</scope>
    <source>
        <strain evidence="3">cv. 540-79</strain>
    </source>
</reference>
<sequence length="122" mass="14407">MTTARGRSARDDGRAGSPPNHTNEIYVFFTLSSERFLFADFQSAAFMLPLYSYRFCVFVFHRCCFLSFVDKLIRLSNDAWLILWPWIGYDICLYCISVSLWLLFRCFNSIEWSFLISSVLFF</sequence>
<dbReference type="EMBL" id="MU629493">
    <property type="protein sequence ID" value="KAJ1256638.1"/>
    <property type="molecule type" value="Genomic_DNA"/>
</dbReference>
<feature type="transmembrane region" description="Helical" evidence="1">
    <location>
        <begin position="51"/>
        <end position="69"/>
    </location>
</feature>
<protein>
    <recommendedName>
        <fullName evidence="4">Transmembrane protein</fullName>
    </recommendedName>
</protein>
<evidence type="ECO:0000256" key="1">
    <source>
        <dbReference type="SAM" id="Phobius"/>
    </source>
</evidence>
<evidence type="ECO:0000313" key="2">
    <source>
        <dbReference type="EMBL" id="KAJ1256638.1"/>
    </source>
</evidence>
<keyword evidence="3" id="KW-1185">Reference proteome</keyword>
<dbReference type="AlphaFoldDB" id="A0A9W7XDJ4"/>
<keyword evidence="1" id="KW-1133">Transmembrane helix</keyword>
<organism evidence="2 3">
    <name type="scientific">Paspalum vaginatum</name>
    <name type="common">seashore paspalum</name>
    <dbReference type="NCBI Taxonomy" id="158149"/>
    <lineage>
        <taxon>Eukaryota</taxon>
        <taxon>Viridiplantae</taxon>
        <taxon>Streptophyta</taxon>
        <taxon>Embryophyta</taxon>
        <taxon>Tracheophyta</taxon>
        <taxon>Spermatophyta</taxon>
        <taxon>Magnoliopsida</taxon>
        <taxon>Liliopsida</taxon>
        <taxon>Poales</taxon>
        <taxon>Poaceae</taxon>
        <taxon>PACMAD clade</taxon>
        <taxon>Panicoideae</taxon>
        <taxon>Andropogonodae</taxon>
        <taxon>Paspaleae</taxon>
        <taxon>Paspalinae</taxon>
        <taxon>Paspalum</taxon>
    </lineage>
</organism>
<keyword evidence="1" id="KW-0812">Transmembrane</keyword>
<dbReference type="Proteomes" id="UP001164776">
    <property type="component" value="Unassembled WGS sequence"/>
</dbReference>
<feature type="transmembrane region" description="Helical" evidence="1">
    <location>
        <begin position="81"/>
        <end position="104"/>
    </location>
</feature>
<name>A0A9W7XDJ4_9POAL</name>
<accession>A0A9W7XDJ4</accession>
<keyword evidence="1" id="KW-0472">Membrane</keyword>
<proteinExistence type="predicted"/>
<comment type="caution">
    <text evidence="2">The sequence shown here is derived from an EMBL/GenBank/DDBJ whole genome shotgun (WGS) entry which is preliminary data.</text>
</comment>
<evidence type="ECO:0008006" key="4">
    <source>
        <dbReference type="Google" id="ProtNLM"/>
    </source>
</evidence>